<organism evidence="1 2">
    <name type="scientific">Vibrio navarrensis</name>
    <dbReference type="NCBI Taxonomy" id="29495"/>
    <lineage>
        <taxon>Bacteria</taxon>
        <taxon>Pseudomonadati</taxon>
        <taxon>Pseudomonadota</taxon>
        <taxon>Gammaproteobacteria</taxon>
        <taxon>Vibrionales</taxon>
        <taxon>Vibrionaceae</taxon>
        <taxon>Vibrio</taxon>
    </lineage>
</organism>
<gene>
    <name evidence="1" type="ORF">RZY48_004272</name>
</gene>
<dbReference type="EMBL" id="ABNSCA010000069">
    <property type="protein sequence ID" value="ELN6934740.1"/>
    <property type="molecule type" value="Genomic_DNA"/>
</dbReference>
<dbReference type="Proteomes" id="UP001253463">
    <property type="component" value="Unassembled WGS sequence"/>
</dbReference>
<sequence>MKPKSHTLFHFTKNKEVLKSILKEGFWPRYCLEDLRWYNNAEMPFVGLPIVCFCDIPLSRINEHVEFYGEYGIGVTKEWAIKAGLNPVMYVSSESGVASSLIRQSHVNETEEDELDFINIMSHTKPIEGQMIIQGQTVQKEFYQENEWRYLARCDEFKPFLHMDRFENQEALREANAISKEHCSLKLLPSDIKYLFVKNDASIPDIINFIQTDLDNYSGAEQKILMSRVISLESVRADL</sequence>
<name>A0AAI9CYK1_9VIBR</name>
<comment type="caution">
    <text evidence="1">The sequence shown here is derived from an EMBL/GenBank/DDBJ whole genome shotgun (WGS) entry which is preliminary data.</text>
</comment>
<dbReference type="AlphaFoldDB" id="A0AAI9CYK1"/>
<dbReference type="InterPro" id="IPR021223">
    <property type="entry name" value="AbiGi"/>
</dbReference>
<accession>A0AAI9CYK1</accession>
<proteinExistence type="predicted"/>
<protein>
    <submittedName>
        <fullName evidence="1">Uncharacterized protein</fullName>
    </submittedName>
</protein>
<evidence type="ECO:0000313" key="2">
    <source>
        <dbReference type="Proteomes" id="UP001253463"/>
    </source>
</evidence>
<dbReference type="Pfam" id="PF10899">
    <property type="entry name" value="AbiGi"/>
    <property type="match status" value="1"/>
</dbReference>
<reference evidence="1" key="1">
    <citation type="submission" date="2023-10" db="EMBL/GenBank/DDBJ databases">
        <authorList>
            <consortium name="PulseNet: The National Subtyping Network for Foodborne Disease Surveillance"/>
        </authorList>
    </citation>
    <scope>NUCLEOTIDE SEQUENCE</scope>
    <source>
        <strain evidence="1">PNUSAV004886</strain>
    </source>
</reference>
<evidence type="ECO:0000313" key="1">
    <source>
        <dbReference type="EMBL" id="ELN6934740.1"/>
    </source>
</evidence>